<dbReference type="AlphaFoldDB" id="A0AAV5D6L6"/>
<reference evidence="2" key="2">
    <citation type="submission" date="2021-12" db="EMBL/GenBank/DDBJ databases">
        <title>Resequencing data analysis of finger millet.</title>
        <authorList>
            <person name="Hatakeyama M."/>
            <person name="Aluri S."/>
            <person name="Balachadran M.T."/>
            <person name="Sivarajan S.R."/>
            <person name="Poveda L."/>
            <person name="Shimizu-Inatsugi R."/>
            <person name="Schlapbach R."/>
            <person name="Sreeman S.M."/>
            <person name="Shimizu K.K."/>
        </authorList>
    </citation>
    <scope>NUCLEOTIDE SEQUENCE</scope>
</reference>
<evidence type="ECO:0000256" key="1">
    <source>
        <dbReference type="SAM" id="MobiDB-lite"/>
    </source>
</evidence>
<comment type="caution">
    <text evidence="2">The sequence shown here is derived from an EMBL/GenBank/DDBJ whole genome shotgun (WGS) entry which is preliminary data.</text>
</comment>
<name>A0AAV5D6L6_ELECO</name>
<feature type="region of interest" description="Disordered" evidence="1">
    <location>
        <begin position="1"/>
        <end position="58"/>
    </location>
</feature>
<evidence type="ECO:0000313" key="2">
    <source>
        <dbReference type="EMBL" id="GJN05925.1"/>
    </source>
</evidence>
<proteinExistence type="predicted"/>
<reference evidence="2" key="1">
    <citation type="journal article" date="2018" name="DNA Res.">
        <title>Multiple hybrid de novo genome assembly of finger millet, an orphan allotetraploid crop.</title>
        <authorList>
            <person name="Hatakeyama M."/>
            <person name="Aluri S."/>
            <person name="Balachadran M.T."/>
            <person name="Sivarajan S.R."/>
            <person name="Patrignani A."/>
            <person name="Gruter S."/>
            <person name="Poveda L."/>
            <person name="Shimizu-Inatsugi R."/>
            <person name="Baeten J."/>
            <person name="Francoijs K.J."/>
            <person name="Nataraja K.N."/>
            <person name="Reddy Y.A.N."/>
            <person name="Phadnis S."/>
            <person name="Ravikumar R.L."/>
            <person name="Schlapbach R."/>
            <person name="Sreeman S.M."/>
            <person name="Shimizu K.K."/>
        </authorList>
    </citation>
    <scope>NUCLEOTIDE SEQUENCE</scope>
</reference>
<evidence type="ECO:0000313" key="3">
    <source>
        <dbReference type="Proteomes" id="UP001054889"/>
    </source>
</evidence>
<dbReference type="Proteomes" id="UP001054889">
    <property type="component" value="Unassembled WGS sequence"/>
</dbReference>
<sequence>MKRTRAQQPAKAPEPQDQSAVPADGNNPSTKPQRRAKQPRQPKAGAKKQPAAASMPRGVEGGAAMAVAVAVTSNAADSPGPETAPVVPDVCFAADDAHASGTQAMDWDLDAGAAWWTWGVDEDKLLGWFPFVEEDFRCLAGRAADAAEVAFDDDIWRIHQIYEIPNYAAK</sequence>
<protein>
    <submittedName>
        <fullName evidence="2">Uncharacterized protein</fullName>
    </submittedName>
</protein>
<organism evidence="2 3">
    <name type="scientific">Eleusine coracana subsp. coracana</name>
    <dbReference type="NCBI Taxonomy" id="191504"/>
    <lineage>
        <taxon>Eukaryota</taxon>
        <taxon>Viridiplantae</taxon>
        <taxon>Streptophyta</taxon>
        <taxon>Embryophyta</taxon>
        <taxon>Tracheophyta</taxon>
        <taxon>Spermatophyta</taxon>
        <taxon>Magnoliopsida</taxon>
        <taxon>Liliopsida</taxon>
        <taxon>Poales</taxon>
        <taxon>Poaceae</taxon>
        <taxon>PACMAD clade</taxon>
        <taxon>Chloridoideae</taxon>
        <taxon>Cynodonteae</taxon>
        <taxon>Eleusininae</taxon>
        <taxon>Eleusine</taxon>
    </lineage>
</organism>
<accession>A0AAV5D6L6</accession>
<dbReference type="EMBL" id="BQKI01000012">
    <property type="protein sequence ID" value="GJN05925.1"/>
    <property type="molecule type" value="Genomic_DNA"/>
</dbReference>
<gene>
    <name evidence="2" type="primary">ga23602</name>
    <name evidence="2" type="ORF">PR202_ga23602</name>
</gene>
<keyword evidence="3" id="KW-1185">Reference proteome</keyword>
<feature type="compositionally biased region" description="Low complexity" evidence="1">
    <location>
        <begin position="41"/>
        <end position="53"/>
    </location>
</feature>